<protein>
    <recommendedName>
        <fullName evidence="3">Shugoshin C-terminal domain-containing protein</fullName>
    </recommendedName>
</protein>
<dbReference type="GO" id="GO:0000775">
    <property type="term" value="C:chromosome, centromeric region"/>
    <property type="evidence" value="ECO:0007669"/>
    <property type="project" value="InterPro"/>
</dbReference>
<dbReference type="GO" id="GO:0034090">
    <property type="term" value="P:maintenance of meiotic sister chromatid cohesion"/>
    <property type="evidence" value="ECO:0007669"/>
    <property type="project" value="InterPro"/>
</dbReference>
<proteinExistence type="predicted"/>
<name>A0A9R1UWE9_LACSA</name>
<sequence length="130" mass="14963">MTSSSSERFRRSWFWGVTQKVQEQNSLLAQSNTQMLMELNSIKDRNKALNHDLGCKNGLISVMKLELENRACQTNDGDNNKMIQLKETEVCTLAENNEDKHYIISKKNKSKSLVPFVEEVQDNDVAKNIR</sequence>
<evidence type="ECO:0000313" key="2">
    <source>
        <dbReference type="Proteomes" id="UP000235145"/>
    </source>
</evidence>
<comment type="caution">
    <text evidence="1">The sequence shown here is derived from an EMBL/GenBank/DDBJ whole genome shotgun (WGS) entry which is preliminary data.</text>
</comment>
<keyword evidence="2" id="KW-1185">Reference proteome</keyword>
<evidence type="ECO:0008006" key="3">
    <source>
        <dbReference type="Google" id="ProtNLM"/>
    </source>
</evidence>
<dbReference type="Proteomes" id="UP000235145">
    <property type="component" value="Unassembled WGS sequence"/>
</dbReference>
<gene>
    <name evidence="1" type="ORF">LSAT_V11C800434730</name>
</gene>
<reference evidence="1 2" key="1">
    <citation type="journal article" date="2017" name="Nat. Commun.">
        <title>Genome assembly with in vitro proximity ligation data and whole-genome triplication in lettuce.</title>
        <authorList>
            <person name="Reyes-Chin-Wo S."/>
            <person name="Wang Z."/>
            <person name="Yang X."/>
            <person name="Kozik A."/>
            <person name="Arikit S."/>
            <person name="Song C."/>
            <person name="Xia L."/>
            <person name="Froenicke L."/>
            <person name="Lavelle D.O."/>
            <person name="Truco M.J."/>
            <person name="Xia R."/>
            <person name="Zhu S."/>
            <person name="Xu C."/>
            <person name="Xu H."/>
            <person name="Xu X."/>
            <person name="Cox K."/>
            <person name="Korf I."/>
            <person name="Meyers B.C."/>
            <person name="Michelmore R.W."/>
        </authorList>
    </citation>
    <scope>NUCLEOTIDE SEQUENCE [LARGE SCALE GENOMIC DNA]</scope>
    <source>
        <strain evidence="2">cv. Salinas</strain>
        <tissue evidence="1">Seedlings</tissue>
    </source>
</reference>
<accession>A0A9R1UWE9</accession>
<dbReference type="PANTHER" id="PTHR34373:SF9">
    <property type="entry name" value="SHUGOSHIN 2"/>
    <property type="match status" value="1"/>
</dbReference>
<evidence type="ECO:0000313" key="1">
    <source>
        <dbReference type="EMBL" id="KAJ0194322.1"/>
    </source>
</evidence>
<dbReference type="GO" id="GO:0045144">
    <property type="term" value="P:meiotic sister chromatid segregation"/>
    <property type="evidence" value="ECO:0007669"/>
    <property type="project" value="InterPro"/>
</dbReference>
<dbReference type="InterPro" id="IPR044693">
    <property type="entry name" value="SGO_plant"/>
</dbReference>
<organism evidence="1 2">
    <name type="scientific">Lactuca sativa</name>
    <name type="common">Garden lettuce</name>
    <dbReference type="NCBI Taxonomy" id="4236"/>
    <lineage>
        <taxon>Eukaryota</taxon>
        <taxon>Viridiplantae</taxon>
        <taxon>Streptophyta</taxon>
        <taxon>Embryophyta</taxon>
        <taxon>Tracheophyta</taxon>
        <taxon>Spermatophyta</taxon>
        <taxon>Magnoliopsida</taxon>
        <taxon>eudicotyledons</taxon>
        <taxon>Gunneridae</taxon>
        <taxon>Pentapetalae</taxon>
        <taxon>asterids</taxon>
        <taxon>campanulids</taxon>
        <taxon>Asterales</taxon>
        <taxon>Asteraceae</taxon>
        <taxon>Cichorioideae</taxon>
        <taxon>Cichorieae</taxon>
        <taxon>Lactucinae</taxon>
        <taxon>Lactuca</taxon>
    </lineage>
</organism>
<dbReference type="EMBL" id="NBSK02000008">
    <property type="protein sequence ID" value="KAJ0194322.1"/>
    <property type="molecule type" value="Genomic_DNA"/>
</dbReference>
<dbReference type="PANTHER" id="PTHR34373">
    <property type="entry name" value="SHUGOSHIN 2"/>
    <property type="match status" value="1"/>
</dbReference>
<dbReference type="AlphaFoldDB" id="A0A9R1UWE9"/>